<dbReference type="InterPro" id="IPR015943">
    <property type="entry name" value="WD40/YVTN_repeat-like_dom_sf"/>
</dbReference>
<evidence type="ECO:0000256" key="3">
    <source>
        <dbReference type="PROSITE-ProRule" id="PRU00221"/>
    </source>
</evidence>
<dbReference type="GO" id="GO:1904263">
    <property type="term" value="P:positive regulation of TORC1 signaling"/>
    <property type="evidence" value="ECO:0007669"/>
    <property type="project" value="TreeGrafter"/>
</dbReference>
<dbReference type="GO" id="GO:0034198">
    <property type="term" value="P:cellular response to amino acid starvation"/>
    <property type="evidence" value="ECO:0007669"/>
    <property type="project" value="TreeGrafter"/>
</dbReference>
<evidence type="ECO:0000259" key="5">
    <source>
        <dbReference type="Pfam" id="PF17120"/>
    </source>
</evidence>
<dbReference type="VEuPathDB" id="FungiDB:HpaG812715"/>
<dbReference type="EMBL" id="JH598088">
    <property type="status" value="NOT_ANNOTATED_CDS"/>
    <property type="molecule type" value="Genomic_DNA"/>
</dbReference>
<proteinExistence type="predicted"/>
<feature type="domain" description="WDR59/RTC1-like RING zinc finger" evidence="5">
    <location>
        <begin position="1351"/>
        <end position="1399"/>
    </location>
</feature>
<dbReference type="PROSITE" id="PS50082">
    <property type="entry name" value="WD_REPEATS_2"/>
    <property type="match status" value="3"/>
</dbReference>
<dbReference type="STRING" id="559515.M4C110"/>
<feature type="compositionally biased region" description="Low complexity" evidence="4">
    <location>
        <begin position="1065"/>
        <end position="1081"/>
    </location>
</feature>
<feature type="repeat" description="WD" evidence="3">
    <location>
        <begin position="239"/>
        <end position="280"/>
    </location>
</feature>
<dbReference type="PANTHER" id="PTHR46170:SF1">
    <property type="entry name" value="GATOR COMPLEX PROTEIN WDR59"/>
    <property type="match status" value="1"/>
</dbReference>
<dbReference type="GO" id="GO:0035859">
    <property type="term" value="C:Seh1-associated complex"/>
    <property type="evidence" value="ECO:0007669"/>
    <property type="project" value="TreeGrafter"/>
</dbReference>
<sequence>MRRRQRKFLATCGPSGAPNTNLDPHNALVTASDEPGASSSTSLPSDDSVAAAGGSTIYGNVHVRLDVTASALSVDATGSIAVLAGRKGLHMMDLETPFMPCATLHHQTKLEVTVVKCNPHTLFKSHVASSSNRNTLIWDIADAGVGVGSLASIGEAQGSSSAYEQGRYSRRGGRRGDSSDRIGSQTISQPLVATLRAHTRSVSDLAWSPREPSLLATCSADARTLLWDMRSPQRPVQTLNAYNKSVIQVEWNRVDATSIATAHDGEVRVWDLRAGAERTVAPAALITAHMQKIYGIDWHPERTYELVTCSEDKTVKFWDVTQPRVCQGTLNTGAPVWRAQYTPFGDGLVTISQRMDNTIRLWALSHDDGDNRGNGDGGNVNISGANAPSSVTADLVHSFVGHSDLVRGIAWRSRPSTSVYQLVSWSKDQELRIWQVDVPQLEACGYDTASYRTDAALSENNNTNARLHSDARRLLHAEFAEMCAQHSKYSLSTLKTDFLPLVVPKTAVPLSTEEYTLGGNDRSLQALLALEEELNKECAIQCHPEHEDDDALMTAREKADARSDDPASTRERSTRSSGARVLPCPRISGAVFSGPNMLLVFDSRVAIGQSRSSAVPTAVAAGKEGKPPVAVNKLPRTYEELLDLRDSRFATKKNKKPPVQLLSSANIMGSMDVGSNDWAGQQQPQELGDSGVVMGVFGEDTDNRARSTHGYRHSSMYYSSASKGTCGNDDMLCGLNELDPSIQQGSEYLNTFFSNAEYHVPDNSPEQIFSMPPGAAVGLQLSPRVSVRSNAGERLKRVEQAAPALNLDLSISVTILDLSKLCGVSSILTHQTNLMPRGVIPSAVSSKASNSSSRKKSHLGSVNRSMVSWMLRAAEIMPGNRGVASNNNLSRVLRILSTESAVATKGPKEDNDAVLDDSCIALAARCAQNAHAATLAGRRDLQQIWSLLEISAAPKVELPIYKNNSSSASLSLRTSHPWSAHPFGKRLVHKVLDMYEQAGDVQALASIVCALKPNEHKKRDEIRKVVTPSVITMEDQLPVVREGRRSSIEGEDNGVGACMSGHPATSTSRLRPRRSSSNSLSQTVMNMADASDGPPVMRGTRRSSSHSEGRAHGLSTDQDAVFRGSKDWLLVSSGNSSAASSRQSSPIRERIMSSSFGLNAINREALNKASAPTLHTGWKVDFDRMENPFKTWGGNSNKDAPPPRLTAETFQSPIRAVSGKSPAPSLTVTASPRVGPVTSAPRHPVLDTSKREEEVDANDRVLLQLSCRSMEEEKCLLSLRPDDEKRYDIYKEAYADVLYRYGAMNLRIEVLKKKAHSVQDSRGIAMGLICGSCNAKTSDLVCTSCREFAVRCSLCQLVVRGQAMFCITCGHGGHAVHLREWFAVETACPTGCGCWCKQATATMPAYQAEQQTSDHAVVLSRSHSF</sequence>
<dbReference type="PROSITE" id="PS00678">
    <property type="entry name" value="WD_REPEATS_1"/>
    <property type="match status" value="3"/>
</dbReference>
<keyword evidence="7" id="KW-1185">Reference proteome</keyword>
<dbReference type="eggNOG" id="KOG0309">
    <property type="taxonomic scope" value="Eukaryota"/>
</dbReference>
<feature type="region of interest" description="Disordered" evidence="4">
    <location>
        <begin position="161"/>
        <end position="183"/>
    </location>
</feature>
<dbReference type="SMART" id="SM00320">
    <property type="entry name" value="WD40"/>
    <property type="match status" value="6"/>
</dbReference>
<dbReference type="Pfam" id="PF17120">
    <property type="entry name" value="zf-RING_16"/>
    <property type="match status" value="1"/>
</dbReference>
<evidence type="ECO:0000256" key="4">
    <source>
        <dbReference type="SAM" id="MobiDB-lite"/>
    </source>
</evidence>
<dbReference type="OMA" id="AHMQKIY"/>
<evidence type="ECO:0000313" key="6">
    <source>
        <dbReference type="EnsemblProtists" id="HpaP812715"/>
    </source>
</evidence>
<evidence type="ECO:0000256" key="1">
    <source>
        <dbReference type="ARBA" id="ARBA00022574"/>
    </source>
</evidence>
<name>M4C110_HYAAE</name>
<dbReference type="HOGENOM" id="CLU_005173_0_0_1"/>
<feature type="region of interest" description="Disordered" evidence="4">
    <location>
        <begin position="1044"/>
        <end position="1118"/>
    </location>
</feature>
<accession>M4C110</accession>
<reference evidence="7" key="1">
    <citation type="journal article" date="2010" name="Science">
        <title>Signatures of adaptation to obligate biotrophy in the Hyaloperonospora arabidopsidis genome.</title>
        <authorList>
            <person name="Baxter L."/>
            <person name="Tripathy S."/>
            <person name="Ishaque N."/>
            <person name="Boot N."/>
            <person name="Cabral A."/>
            <person name="Kemen E."/>
            <person name="Thines M."/>
            <person name="Ah-Fong A."/>
            <person name="Anderson R."/>
            <person name="Badejoko W."/>
            <person name="Bittner-Eddy P."/>
            <person name="Boore J.L."/>
            <person name="Chibucos M.C."/>
            <person name="Coates M."/>
            <person name="Dehal P."/>
            <person name="Delehaunty K."/>
            <person name="Dong S."/>
            <person name="Downton P."/>
            <person name="Dumas B."/>
            <person name="Fabro G."/>
            <person name="Fronick C."/>
            <person name="Fuerstenberg S.I."/>
            <person name="Fulton L."/>
            <person name="Gaulin E."/>
            <person name="Govers F."/>
            <person name="Hughes L."/>
            <person name="Humphray S."/>
            <person name="Jiang R.H."/>
            <person name="Judelson H."/>
            <person name="Kamoun S."/>
            <person name="Kyung K."/>
            <person name="Meijer H."/>
            <person name="Minx P."/>
            <person name="Morris P."/>
            <person name="Nelson J."/>
            <person name="Phuntumart V."/>
            <person name="Qutob D."/>
            <person name="Rehmany A."/>
            <person name="Rougon-Cardoso A."/>
            <person name="Ryden P."/>
            <person name="Torto-Alalibo T."/>
            <person name="Studholme D."/>
            <person name="Wang Y."/>
            <person name="Win J."/>
            <person name="Wood J."/>
            <person name="Clifton S.W."/>
            <person name="Rogers J."/>
            <person name="Van den Ackerveken G."/>
            <person name="Jones J.D."/>
            <person name="McDowell J.M."/>
            <person name="Beynon J."/>
            <person name="Tyler B.M."/>
        </authorList>
    </citation>
    <scope>NUCLEOTIDE SEQUENCE [LARGE SCALE GENOMIC DNA]</scope>
    <source>
        <strain evidence="7">Emoy2</strain>
    </source>
</reference>
<dbReference type="InterPro" id="IPR049567">
    <property type="entry name" value="WDR59-like"/>
</dbReference>
<feature type="compositionally biased region" description="Basic and acidic residues" evidence="4">
    <location>
        <begin position="555"/>
        <end position="574"/>
    </location>
</feature>
<dbReference type="PROSITE" id="PS50294">
    <property type="entry name" value="WD_REPEATS_REGION"/>
    <property type="match status" value="2"/>
</dbReference>
<feature type="region of interest" description="Disordered" evidence="4">
    <location>
        <begin position="551"/>
        <end position="581"/>
    </location>
</feature>
<dbReference type="Pfam" id="PF00400">
    <property type="entry name" value="WD40"/>
    <property type="match status" value="2"/>
</dbReference>
<evidence type="ECO:0000256" key="2">
    <source>
        <dbReference type="ARBA" id="ARBA00022737"/>
    </source>
</evidence>
<dbReference type="GO" id="GO:0035591">
    <property type="term" value="F:signaling adaptor activity"/>
    <property type="evidence" value="ECO:0007669"/>
    <property type="project" value="TreeGrafter"/>
</dbReference>
<dbReference type="Gene3D" id="2.130.10.10">
    <property type="entry name" value="YVTN repeat-like/Quinoprotein amine dehydrogenase"/>
    <property type="match status" value="2"/>
</dbReference>
<feature type="repeat" description="WD" evidence="3">
    <location>
        <begin position="195"/>
        <end position="237"/>
    </location>
</feature>
<keyword evidence="2" id="KW-0677">Repeat</keyword>
<dbReference type="GO" id="GO:0005774">
    <property type="term" value="C:vacuolar membrane"/>
    <property type="evidence" value="ECO:0007669"/>
    <property type="project" value="TreeGrafter"/>
</dbReference>
<dbReference type="InterPro" id="IPR036322">
    <property type="entry name" value="WD40_repeat_dom_sf"/>
</dbReference>
<dbReference type="InterPro" id="IPR049566">
    <property type="entry name" value="WDR59_RTC1-like_RING_Znf"/>
</dbReference>
<feature type="region of interest" description="Disordered" evidence="4">
    <location>
        <begin position="1216"/>
        <end position="1244"/>
    </location>
</feature>
<protein>
    <recommendedName>
        <fullName evidence="5">WDR59/RTC1-like RING zinc finger domain-containing protein</fullName>
    </recommendedName>
</protein>
<keyword evidence="1 3" id="KW-0853">WD repeat</keyword>
<reference evidence="6" key="2">
    <citation type="submission" date="2015-06" db="UniProtKB">
        <authorList>
            <consortium name="EnsemblProtists"/>
        </authorList>
    </citation>
    <scope>IDENTIFICATION</scope>
    <source>
        <strain evidence="6">Emoy2</strain>
    </source>
</reference>
<feature type="region of interest" description="Disordered" evidence="4">
    <location>
        <begin position="1"/>
        <end position="25"/>
    </location>
</feature>
<dbReference type="Proteomes" id="UP000011713">
    <property type="component" value="Unassembled WGS sequence"/>
</dbReference>
<dbReference type="EnsemblProtists" id="HpaT812715">
    <property type="protein sequence ID" value="HpaP812715"/>
    <property type="gene ID" value="HpaG812715"/>
</dbReference>
<evidence type="ECO:0000313" key="7">
    <source>
        <dbReference type="Proteomes" id="UP000011713"/>
    </source>
</evidence>
<feature type="repeat" description="WD" evidence="3">
    <location>
        <begin position="286"/>
        <end position="320"/>
    </location>
</feature>
<dbReference type="InterPro" id="IPR001680">
    <property type="entry name" value="WD40_rpt"/>
</dbReference>
<dbReference type="InParanoid" id="M4C110"/>
<dbReference type="InterPro" id="IPR019775">
    <property type="entry name" value="WD40_repeat_CS"/>
</dbReference>
<dbReference type="SUPFAM" id="SSF50978">
    <property type="entry name" value="WD40 repeat-like"/>
    <property type="match status" value="1"/>
</dbReference>
<dbReference type="PANTHER" id="PTHR46170">
    <property type="entry name" value="GATOR COMPLEX PROTEIN WDR59"/>
    <property type="match status" value="1"/>
</dbReference>
<organism evidence="6 7">
    <name type="scientific">Hyaloperonospora arabidopsidis (strain Emoy2)</name>
    <name type="common">Downy mildew agent</name>
    <name type="synonym">Peronospora arabidopsidis</name>
    <dbReference type="NCBI Taxonomy" id="559515"/>
    <lineage>
        <taxon>Eukaryota</taxon>
        <taxon>Sar</taxon>
        <taxon>Stramenopiles</taxon>
        <taxon>Oomycota</taxon>
        <taxon>Peronosporomycetes</taxon>
        <taxon>Peronosporales</taxon>
        <taxon>Peronosporaceae</taxon>
        <taxon>Hyaloperonospora</taxon>
    </lineage>
</organism>